<dbReference type="GeneID" id="102802746"/>
<keyword evidence="2" id="KW-0645">Protease</keyword>
<feature type="chain" id="PRO_5046844539" evidence="6">
    <location>
        <begin position="17"/>
        <end position="212"/>
    </location>
</feature>
<comment type="similarity">
    <text evidence="1 5">Belongs to the peptidase S8 family.</text>
</comment>
<accession>A0ABM0MEE6</accession>
<sequence length="212" mass="23790">MLFSILFVVIPIGVYCQIDPSLTECGMVPLYHGDIPDEYAVIFTEDFTHPQVEDILAPIVGDGFEIDTIYCNFRNSWAVVTVTDVDRMEMVRLLPTVLFVQGVYRLTVSENWGQDRINQRETTLDGNSTISRCQVTKICPATESPNIYILDTGIRYSHEEFGGRAAFAYDFLASEKQNGFDTHGHGTKVAAVAAGKTLRPRQECLYMECSNI</sequence>
<reference evidence="8" key="1">
    <citation type="submission" date="2025-08" db="UniProtKB">
        <authorList>
            <consortium name="RefSeq"/>
        </authorList>
    </citation>
    <scope>IDENTIFICATION</scope>
    <source>
        <tissue evidence="8">Testes</tissue>
    </source>
</reference>
<evidence type="ECO:0000256" key="2">
    <source>
        <dbReference type="ARBA" id="ARBA00022670"/>
    </source>
</evidence>
<keyword evidence="7" id="KW-1185">Reference proteome</keyword>
<keyword evidence="6" id="KW-0732">Signal</keyword>
<keyword evidence="3" id="KW-0378">Hydrolase</keyword>
<dbReference type="RefSeq" id="XP_006818387.1">
    <property type="nucleotide sequence ID" value="XM_006818324.1"/>
</dbReference>
<evidence type="ECO:0000256" key="4">
    <source>
        <dbReference type="ARBA" id="ARBA00022825"/>
    </source>
</evidence>
<dbReference type="InterPro" id="IPR036852">
    <property type="entry name" value="Peptidase_S8/S53_dom_sf"/>
</dbReference>
<evidence type="ECO:0000313" key="7">
    <source>
        <dbReference type="Proteomes" id="UP000694865"/>
    </source>
</evidence>
<evidence type="ECO:0000256" key="1">
    <source>
        <dbReference type="ARBA" id="ARBA00011073"/>
    </source>
</evidence>
<protein>
    <submittedName>
        <fullName evidence="8">Cuticle-degrading protease-like</fullName>
    </submittedName>
</protein>
<proteinExistence type="inferred from homology"/>
<dbReference type="PROSITE" id="PS00136">
    <property type="entry name" value="SUBTILASE_ASP"/>
    <property type="match status" value="1"/>
</dbReference>
<comment type="caution">
    <text evidence="5">Lacks conserved residue(s) required for the propagation of feature annotation.</text>
</comment>
<evidence type="ECO:0000313" key="8">
    <source>
        <dbReference type="RefSeq" id="XP_006818387.1"/>
    </source>
</evidence>
<dbReference type="InterPro" id="IPR050131">
    <property type="entry name" value="Peptidase_S8_subtilisin-like"/>
</dbReference>
<evidence type="ECO:0000256" key="3">
    <source>
        <dbReference type="ARBA" id="ARBA00022801"/>
    </source>
</evidence>
<dbReference type="InterPro" id="IPR023827">
    <property type="entry name" value="Peptidase_S8_Asp-AS"/>
</dbReference>
<feature type="signal peptide" evidence="6">
    <location>
        <begin position="1"/>
        <end position="16"/>
    </location>
</feature>
<dbReference type="PROSITE" id="PS51892">
    <property type="entry name" value="SUBTILASE"/>
    <property type="match status" value="1"/>
</dbReference>
<name>A0ABM0MEE6_SACKO</name>
<dbReference type="Gene3D" id="3.40.50.200">
    <property type="entry name" value="Peptidase S8/S53 domain"/>
    <property type="match status" value="1"/>
</dbReference>
<dbReference type="Proteomes" id="UP000694865">
    <property type="component" value="Unplaced"/>
</dbReference>
<evidence type="ECO:0000256" key="5">
    <source>
        <dbReference type="PROSITE-ProRule" id="PRU01240"/>
    </source>
</evidence>
<keyword evidence="4" id="KW-0720">Serine protease</keyword>
<gene>
    <name evidence="8" type="primary">LOC102802746</name>
</gene>
<dbReference type="SUPFAM" id="SSF52743">
    <property type="entry name" value="Subtilisin-like"/>
    <property type="match status" value="1"/>
</dbReference>
<dbReference type="PANTHER" id="PTHR43806">
    <property type="entry name" value="PEPTIDASE S8"/>
    <property type="match status" value="1"/>
</dbReference>
<organism evidence="7 8">
    <name type="scientific">Saccoglossus kowalevskii</name>
    <name type="common">Acorn worm</name>
    <dbReference type="NCBI Taxonomy" id="10224"/>
    <lineage>
        <taxon>Eukaryota</taxon>
        <taxon>Metazoa</taxon>
        <taxon>Hemichordata</taxon>
        <taxon>Enteropneusta</taxon>
        <taxon>Harrimaniidae</taxon>
        <taxon>Saccoglossus</taxon>
    </lineage>
</organism>
<dbReference type="PANTHER" id="PTHR43806:SF11">
    <property type="entry name" value="CEREVISIN-RELATED"/>
    <property type="match status" value="1"/>
</dbReference>
<evidence type="ECO:0000256" key="6">
    <source>
        <dbReference type="SAM" id="SignalP"/>
    </source>
</evidence>